<dbReference type="GO" id="GO:0017038">
    <property type="term" value="P:protein import"/>
    <property type="evidence" value="ECO:0007669"/>
    <property type="project" value="TreeGrafter"/>
</dbReference>
<feature type="transmembrane region" description="Helical" evidence="13">
    <location>
        <begin position="17"/>
        <end position="35"/>
    </location>
</feature>
<feature type="transmembrane region" description="Helical" evidence="13">
    <location>
        <begin position="168"/>
        <end position="189"/>
    </location>
</feature>
<evidence type="ECO:0000256" key="5">
    <source>
        <dbReference type="ARBA" id="ARBA00022475"/>
    </source>
</evidence>
<evidence type="ECO:0000256" key="2">
    <source>
        <dbReference type="ARBA" id="ARBA00011471"/>
    </source>
</evidence>
<dbReference type="PANTHER" id="PTHR30625">
    <property type="entry name" value="PROTEIN TOLQ"/>
    <property type="match status" value="1"/>
</dbReference>
<organism evidence="15 16">
    <name type="scientific">Aquariibacter lacus</name>
    <dbReference type="NCBI Taxonomy" id="2801332"/>
    <lineage>
        <taxon>Bacteria</taxon>
        <taxon>Pseudomonadati</taxon>
        <taxon>Pseudomonadota</taxon>
        <taxon>Betaproteobacteria</taxon>
        <taxon>Burkholderiales</taxon>
        <taxon>Sphaerotilaceae</taxon>
        <taxon>Aquariibacter</taxon>
    </lineage>
</organism>
<keyword evidence="9 13" id="KW-1133">Transmembrane helix</keyword>
<evidence type="ECO:0000256" key="12">
    <source>
        <dbReference type="RuleBase" id="RU004057"/>
    </source>
</evidence>
<dbReference type="AlphaFoldDB" id="A0A9X0XD16"/>
<dbReference type="Pfam" id="PF01618">
    <property type="entry name" value="MotA_ExbB"/>
    <property type="match status" value="1"/>
</dbReference>
<reference evidence="15 16" key="1">
    <citation type="submission" date="2021-01" db="EMBL/GenBank/DDBJ databases">
        <title>Piscinibacter sp. Jin2 Genome sequencing and assembly.</title>
        <authorList>
            <person name="Kim I."/>
        </authorList>
    </citation>
    <scope>NUCLEOTIDE SEQUENCE [LARGE SCALE GENOMIC DNA]</scope>
    <source>
        <strain evidence="15 16">Jin2</strain>
    </source>
</reference>
<comment type="caution">
    <text evidence="15">The sequence shown here is derived from an EMBL/GenBank/DDBJ whole genome shotgun (WGS) entry which is preliminary data.</text>
</comment>
<keyword evidence="8 12" id="KW-0653">Protein transport</keyword>
<comment type="subcellular location">
    <subcellularLocation>
        <location evidence="1">Cell inner membrane</location>
        <topology evidence="1">Multi-pass membrane protein</topology>
    </subcellularLocation>
    <subcellularLocation>
        <location evidence="12">Membrane</location>
        <topology evidence="12">Multi-pass membrane protein</topology>
    </subcellularLocation>
</comment>
<name>A0A9X0XD16_9BURK</name>
<protein>
    <recommendedName>
        <fullName evidence="3">Biopolymer transport protein ExbB</fullName>
    </recommendedName>
</protein>
<evidence type="ECO:0000256" key="11">
    <source>
        <dbReference type="ARBA" id="ARBA00024816"/>
    </source>
</evidence>
<evidence type="ECO:0000256" key="1">
    <source>
        <dbReference type="ARBA" id="ARBA00004429"/>
    </source>
</evidence>
<evidence type="ECO:0000256" key="7">
    <source>
        <dbReference type="ARBA" id="ARBA00022692"/>
    </source>
</evidence>
<comment type="function">
    <text evidence="11">Involved in the TonB-dependent energy-dependent transport of various receptor-bound substrates. Protects ExbD from proteolytic degradation and functionally stabilizes TonB.</text>
</comment>
<dbReference type="GO" id="GO:0005886">
    <property type="term" value="C:plasma membrane"/>
    <property type="evidence" value="ECO:0007669"/>
    <property type="project" value="UniProtKB-SubCell"/>
</dbReference>
<evidence type="ECO:0000256" key="4">
    <source>
        <dbReference type="ARBA" id="ARBA00022448"/>
    </source>
</evidence>
<dbReference type="EMBL" id="JAERRA010000001">
    <property type="protein sequence ID" value="MBL0718733.1"/>
    <property type="molecule type" value="Genomic_DNA"/>
</dbReference>
<evidence type="ECO:0000256" key="8">
    <source>
        <dbReference type="ARBA" id="ARBA00022927"/>
    </source>
</evidence>
<sequence length="226" mass="23709">MDRIAELWHAGDPVGQAVALLLLAMSVVCWVLILWRGRVLARLRRDLALALPAFWAAPDLDQARRQLQALDREALLLPMVDAAVQDDGPGSLAAETSAEDRLTRRLRDALHAGLLRLQTGQVVLASIGATAPFVGLFGTVWGVTKALLGLAGSEVQGIDAVAGPVGEALVMTAAGLAVAIPAVLAYNAFGQRLAACEAELEGWAHDLRAWRLGRAGAPGSPPGPRA</sequence>
<dbReference type="PANTHER" id="PTHR30625:SF14">
    <property type="entry name" value="BIOPOLYMER TRANSPORT PROTEIN EXBB"/>
    <property type="match status" value="1"/>
</dbReference>
<evidence type="ECO:0000259" key="14">
    <source>
        <dbReference type="Pfam" id="PF01618"/>
    </source>
</evidence>
<keyword evidence="4 12" id="KW-0813">Transport</keyword>
<accession>A0A9X0XD16</accession>
<evidence type="ECO:0000256" key="9">
    <source>
        <dbReference type="ARBA" id="ARBA00022989"/>
    </source>
</evidence>
<evidence type="ECO:0000256" key="6">
    <source>
        <dbReference type="ARBA" id="ARBA00022519"/>
    </source>
</evidence>
<gene>
    <name evidence="15" type="ORF">JI742_02415</name>
</gene>
<evidence type="ECO:0000313" key="15">
    <source>
        <dbReference type="EMBL" id="MBL0718733.1"/>
    </source>
</evidence>
<keyword evidence="16" id="KW-1185">Reference proteome</keyword>
<evidence type="ECO:0000256" key="3">
    <source>
        <dbReference type="ARBA" id="ARBA00022093"/>
    </source>
</evidence>
<dbReference type="InterPro" id="IPR050790">
    <property type="entry name" value="ExbB/TolQ_transport"/>
</dbReference>
<keyword evidence="7 13" id="KW-0812">Transmembrane</keyword>
<proteinExistence type="inferred from homology"/>
<comment type="similarity">
    <text evidence="12">Belongs to the exbB/tolQ family.</text>
</comment>
<keyword evidence="5" id="KW-1003">Cell membrane</keyword>
<evidence type="ECO:0000256" key="10">
    <source>
        <dbReference type="ARBA" id="ARBA00023136"/>
    </source>
</evidence>
<dbReference type="InterPro" id="IPR002898">
    <property type="entry name" value="MotA_ExbB_proton_chnl"/>
</dbReference>
<dbReference type="Proteomes" id="UP000643207">
    <property type="component" value="Unassembled WGS sequence"/>
</dbReference>
<keyword evidence="10 13" id="KW-0472">Membrane</keyword>
<dbReference type="RefSeq" id="WP_201823701.1">
    <property type="nucleotide sequence ID" value="NZ_JAERRA010000001.1"/>
</dbReference>
<keyword evidence="6" id="KW-0997">Cell inner membrane</keyword>
<feature type="domain" description="MotA/TolQ/ExbB proton channel" evidence="14">
    <location>
        <begin position="94"/>
        <end position="201"/>
    </location>
</feature>
<evidence type="ECO:0000256" key="13">
    <source>
        <dbReference type="SAM" id="Phobius"/>
    </source>
</evidence>
<feature type="transmembrane region" description="Helical" evidence="13">
    <location>
        <begin position="122"/>
        <end position="148"/>
    </location>
</feature>
<evidence type="ECO:0000313" key="16">
    <source>
        <dbReference type="Proteomes" id="UP000643207"/>
    </source>
</evidence>
<comment type="subunit">
    <text evidence="2">The accessory proteins ExbB and ExbD seem to form a complex with TonB.</text>
</comment>